<comment type="caution">
    <text evidence="1">The sequence shown here is derived from an EMBL/GenBank/DDBJ whole genome shotgun (WGS) entry which is preliminary data.</text>
</comment>
<protein>
    <submittedName>
        <fullName evidence="1">Uncharacterized protein</fullName>
    </submittedName>
</protein>
<reference evidence="1" key="1">
    <citation type="submission" date="2020-04" db="EMBL/GenBank/DDBJ databases">
        <authorList>
            <person name="Zhang T."/>
        </authorList>
    </citation>
    <scope>NUCLEOTIDE SEQUENCE</scope>
    <source>
        <strain evidence="1">HKST-UBA02</strain>
    </source>
</reference>
<dbReference type="EMBL" id="JAGQHS010000017">
    <property type="protein sequence ID" value="MCA9755203.1"/>
    <property type="molecule type" value="Genomic_DNA"/>
</dbReference>
<organism evidence="1 2">
    <name type="scientific">Eiseniibacteriota bacterium</name>
    <dbReference type="NCBI Taxonomy" id="2212470"/>
    <lineage>
        <taxon>Bacteria</taxon>
        <taxon>Candidatus Eiseniibacteriota</taxon>
    </lineage>
</organism>
<proteinExistence type="predicted"/>
<accession>A0A956NAA9</accession>
<dbReference type="Proteomes" id="UP000739538">
    <property type="component" value="Unassembled WGS sequence"/>
</dbReference>
<dbReference type="AlphaFoldDB" id="A0A956NAA9"/>
<evidence type="ECO:0000313" key="2">
    <source>
        <dbReference type="Proteomes" id="UP000739538"/>
    </source>
</evidence>
<gene>
    <name evidence="1" type="ORF">KDA27_05325</name>
</gene>
<evidence type="ECO:0000313" key="1">
    <source>
        <dbReference type="EMBL" id="MCA9755203.1"/>
    </source>
</evidence>
<reference evidence="1" key="2">
    <citation type="journal article" date="2021" name="Microbiome">
        <title>Successional dynamics and alternative stable states in a saline activated sludge microbial community over 9 years.</title>
        <authorList>
            <person name="Wang Y."/>
            <person name="Ye J."/>
            <person name="Ju F."/>
            <person name="Liu L."/>
            <person name="Boyd J.A."/>
            <person name="Deng Y."/>
            <person name="Parks D.H."/>
            <person name="Jiang X."/>
            <person name="Yin X."/>
            <person name="Woodcroft B.J."/>
            <person name="Tyson G.W."/>
            <person name="Hugenholtz P."/>
            <person name="Polz M.F."/>
            <person name="Zhang T."/>
        </authorList>
    </citation>
    <scope>NUCLEOTIDE SEQUENCE</scope>
    <source>
        <strain evidence="1">HKST-UBA02</strain>
    </source>
</reference>
<sequence>MLGRETVWDDAIGLPYKRGSKPVVGDDPSLRRFETLVQDLTLTYERIRHWSEIERYA</sequence>
<name>A0A956NAA9_UNCEI</name>